<feature type="domain" description="NB-ARC" evidence="2">
    <location>
        <begin position="2"/>
        <end position="113"/>
    </location>
</feature>
<dbReference type="GO" id="GO:0006952">
    <property type="term" value="P:defense response"/>
    <property type="evidence" value="ECO:0007669"/>
    <property type="project" value="UniProtKB-KW"/>
</dbReference>
<comment type="caution">
    <text evidence="3">The sequence shown here is derived from an EMBL/GenBank/DDBJ whole genome shotgun (WGS) entry which is preliminary data.</text>
</comment>
<evidence type="ECO:0000313" key="4">
    <source>
        <dbReference type="Proteomes" id="UP001457282"/>
    </source>
</evidence>
<dbReference type="Proteomes" id="UP001457282">
    <property type="component" value="Unassembled WGS sequence"/>
</dbReference>
<name>A0AAW1WTL8_RUBAR</name>
<dbReference type="InterPro" id="IPR042197">
    <property type="entry name" value="Apaf_helical"/>
</dbReference>
<evidence type="ECO:0000256" key="1">
    <source>
        <dbReference type="ARBA" id="ARBA00022821"/>
    </source>
</evidence>
<evidence type="ECO:0000313" key="3">
    <source>
        <dbReference type="EMBL" id="KAK9928149.1"/>
    </source>
</evidence>
<dbReference type="GO" id="GO:0043531">
    <property type="term" value="F:ADP binding"/>
    <property type="evidence" value="ECO:0007669"/>
    <property type="project" value="InterPro"/>
</dbReference>
<dbReference type="Gene3D" id="3.40.50.300">
    <property type="entry name" value="P-loop containing nucleotide triphosphate hydrolases"/>
    <property type="match status" value="1"/>
</dbReference>
<dbReference type="PANTHER" id="PTHR36766">
    <property type="entry name" value="PLANT BROAD-SPECTRUM MILDEW RESISTANCE PROTEIN RPW8"/>
    <property type="match status" value="1"/>
</dbReference>
<dbReference type="Gene3D" id="1.10.8.430">
    <property type="entry name" value="Helical domain of apoptotic protease-activating factors"/>
    <property type="match status" value="1"/>
</dbReference>
<dbReference type="InterPro" id="IPR027417">
    <property type="entry name" value="P-loop_NTPase"/>
</dbReference>
<dbReference type="EMBL" id="JBEDUW010000005">
    <property type="protein sequence ID" value="KAK9928149.1"/>
    <property type="molecule type" value="Genomic_DNA"/>
</dbReference>
<dbReference type="AlphaFoldDB" id="A0AAW1WTL8"/>
<keyword evidence="4" id="KW-1185">Reference proteome</keyword>
<dbReference type="InterPro" id="IPR002182">
    <property type="entry name" value="NB-ARC"/>
</dbReference>
<dbReference type="PANTHER" id="PTHR36766:SF70">
    <property type="entry name" value="DISEASE RESISTANCE PROTEIN RGA4"/>
    <property type="match status" value="1"/>
</dbReference>
<keyword evidence="1" id="KW-0611">Plant defense</keyword>
<evidence type="ECO:0000259" key="2">
    <source>
        <dbReference type="Pfam" id="PF00931"/>
    </source>
</evidence>
<reference evidence="3 4" key="1">
    <citation type="journal article" date="2023" name="G3 (Bethesda)">
        <title>A chromosome-length genome assembly and annotation of blackberry (Rubus argutus, cv. 'Hillquist').</title>
        <authorList>
            <person name="Bruna T."/>
            <person name="Aryal R."/>
            <person name="Dudchenko O."/>
            <person name="Sargent D.J."/>
            <person name="Mead D."/>
            <person name="Buti M."/>
            <person name="Cavallini A."/>
            <person name="Hytonen T."/>
            <person name="Andres J."/>
            <person name="Pham M."/>
            <person name="Weisz D."/>
            <person name="Mascagni F."/>
            <person name="Usai G."/>
            <person name="Natali L."/>
            <person name="Bassil N."/>
            <person name="Fernandez G.E."/>
            <person name="Lomsadze A."/>
            <person name="Armour M."/>
            <person name="Olukolu B."/>
            <person name="Poorten T."/>
            <person name="Britton C."/>
            <person name="Davik J."/>
            <person name="Ashrafi H."/>
            <person name="Aiden E.L."/>
            <person name="Borodovsky M."/>
            <person name="Worthington M."/>
        </authorList>
    </citation>
    <scope>NUCLEOTIDE SEQUENCE [LARGE SCALE GENOMIC DNA]</scope>
    <source>
        <strain evidence="3">PI 553951</strain>
    </source>
</reference>
<sequence length="179" mass="20315">MIKKIFKVIRKPVPEDEEVENMDDNQLREIIKKLLQNSRYLIVLDDLWHVPDWEIINHAMPNNDRGSRVMLTTRNHTVASASCMDKQGIYLLKPLSHEDSLTLFYKKTFHGDSCLPNVENICECILSKCGGLPLAIVAIGALLATKDLRNIDEWTAVCASIGAEIQENDQLVKINVLLF</sequence>
<gene>
    <name evidence="3" type="ORF">M0R45_025296</name>
</gene>
<protein>
    <recommendedName>
        <fullName evidence="2">NB-ARC domain-containing protein</fullName>
    </recommendedName>
</protein>
<proteinExistence type="predicted"/>
<accession>A0AAW1WTL8</accession>
<dbReference type="SUPFAM" id="SSF52540">
    <property type="entry name" value="P-loop containing nucleoside triphosphate hydrolases"/>
    <property type="match status" value="1"/>
</dbReference>
<dbReference type="Pfam" id="PF00931">
    <property type="entry name" value="NB-ARC"/>
    <property type="match status" value="1"/>
</dbReference>
<organism evidence="3 4">
    <name type="scientific">Rubus argutus</name>
    <name type="common">Southern blackberry</name>
    <dbReference type="NCBI Taxonomy" id="59490"/>
    <lineage>
        <taxon>Eukaryota</taxon>
        <taxon>Viridiplantae</taxon>
        <taxon>Streptophyta</taxon>
        <taxon>Embryophyta</taxon>
        <taxon>Tracheophyta</taxon>
        <taxon>Spermatophyta</taxon>
        <taxon>Magnoliopsida</taxon>
        <taxon>eudicotyledons</taxon>
        <taxon>Gunneridae</taxon>
        <taxon>Pentapetalae</taxon>
        <taxon>rosids</taxon>
        <taxon>fabids</taxon>
        <taxon>Rosales</taxon>
        <taxon>Rosaceae</taxon>
        <taxon>Rosoideae</taxon>
        <taxon>Rosoideae incertae sedis</taxon>
        <taxon>Rubus</taxon>
    </lineage>
</organism>
<dbReference type="PRINTS" id="PR00364">
    <property type="entry name" value="DISEASERSIST"/>
</dbReference>